<dbReference type="Gene3D" id="3.30.300.30">
    <property type="match status" value="1"/>
</dbReference>
<feature type="domain" description="AMP-dependent synthetase/ligase" evidence="5">
    <location>
        <begin position="1"/>
        <end position="336"/>
    </location>
</feature>
<dbReference type="Proteomes" id="UP000283841">
    <property type="component" value="Unassembled WGS sequence"/>
</dbReference>
<evidence type="ECO:0000256" key="1">
    <source>
        <dbReference type="ARBA" id="ARBA00006432"/>
    </source>
</evidence>
<dbReference type="InterPro" id="IPR000873">
    <property type="entry name" value="AMP-dep_synth/lig_dom"/>
</dbReference>
<reference evidence="6 7" key="1">
    <citation type="journal article" date="2018" name="Front. Microbiol.">
        <title>Genomic and genetic insights into a cosmopolitan fungus, Paecilomyces variotii (Eurotiales).</title>
        <authorList>
            <person name="Urquhart A.S."/>
            <person name="Mondo S.J."/>
            <person name="Makela M.R."/>
            <person name="Hane J.K."/>
            <person name="Wiebenga A."/>
            <person name="He G."/>
            <person name="Mihaltcheva S."/>
            <person name="Pangilinan J."/>
            <person name="Lipzen A."/>
            <person name="Barry K."/>
            <person name="de Vries R.P."/>
            <person name="Grigoriev I.V."/>
            <person name="Idnurm A."/>
        </authorList>
    </citation>
    <scope>NUCLEOTIDE SEQUENCE [LARGE SCALE GENOMIC DNA]</scope>
    <source>
        <strain evidence="6 7">CBS 101075</strain>
    </source>
</reference>
<dbReference type="NCBIfam" id="TIGR01217">
    <property type="entry name" value="ac_ac_CoA_syn"/>
    <property type="match status" value="1"/>
</dbReference>
<dbReference type="InterPro" id="IPR042099">
    <property type="entry name" value="ANL_N_sf"/>
</dbReference>
<evidence type="ECO:0000259" key="5">
    <source>
        <dbReference type="Pfam" id="PF00501"/>
    </source>
</evidence>
<dbReference type="GO" id="GO:0030729">
    <property type="term" value="F:acetoacetate-CoA ligase activity"/>
    <property type="evidence" value="ECO:0007669"/>
    <property type="project" value="InterPro"/>
</dbReference>
<evidence type="ECO:0000256" key="4">
    <source>
        <dbReference type="ARBA" id="ARBA00022840"/>
    </source>
</evidence>
<dbReference type="Gene3D" id="3.40.50.12780">
    <property type="entry name" value="N-terminal domain of ligase-like"/>
    <property type="match status" value="1"/>
</dbReference>
<evidence type="ECO:0000313" key="6">
    <source>
        <dbReference type="EMBL" id="RWQ93562.1"/>
    </source>
</evidence>
<dbReference type="SUPFAM" id="SSF56801">
    <property type="entry name" value="Acetyl-CoA synthetase-like"/>
    <property type="match status" value="1"/>
</dbReference>
<dbReference type="PANTHER" id="PTHR42921:SF1">
    <property type="entry name" value="ACETOACETYL-COA SYNTHETASE"/>
    <property type="match status" value="1"/>
</dbReference>
<dbReference type="InterPro" id="IPR020845">
    <property type="entry name" value="AMP-binding_CS"/>
</dbReference>
<dbReference type="Pfam" id="PF00501">
    <property type="entry name" value="AMP-binding"/>
    <property type="match status" value="1"/>
</dbReference>
<evidence type="ECO:0000256" key="3">
    <source>
        <dbReference type="ARBA" id="ARBA00022741"/>
    </source>
</evidence>
<evidence type="ECO:0000256" key="2">
    <source>
        <dbReference type="ARBA" id="ARBA00022598"/>
    </source>
</evidence>
<dbReference type="EMBL" id="RCNU01000009">
    <property type="protein sequence ID" value="RWQ93562.1"/>
    <property type="molecule type" value="Genomic_DNA"/>
</dbReference>
<dbReference type="RefSeq" id="XP_028483207.1">
    <property type="nucleotide sequence ID" value="XM_028631094.1"/>
</dbReference>
<evidence type="ECO:0000313" key="7">
    <source>
        <dbReference type="Proteomes" id="UP000283841"/>
    </source>
</evidence>
<dbReference type="STRING" id="264951.A0A443HNX8"/>
<proteinExistence type="inferred from homology"/>
<protein>
    <submittedName>
        <fullName evidence="6">Acetoacetyl-CoA synthase</fullName>
    </submittedName>
</protein>
<accession>A0A443HNX8</accession>
<organism evidence="6 7">
    <name type="scientific">Byssochlamys spectabilis</name>
    <name type="common">Paecilomyces variotii</name>
    <dbReference type="NCBI Taxonomy" id="264951"/>
    <lineage>
        <taxon>Eukaryota</taxon>
        <taxon>Fungi</taxon>
        <taxon>Dikarya</taxon>
        <taxon>Ascomycota</taxon>
        <taxon>Pezizomycotina</taxon>
        <taxon>Eurotiomycetes</taxon>
        <taxon>Eurotiomycetidae</taxon>
        <taxon>Eurotiales</taxon>
        <taxon>Thermoascaceae</taxon>
        <taxon>Paecilomyces</taxon>
    </lineage>
</organism>
<name>A0A443HNX8_BYSSP</name>
<sequence length="525" mass="57489">MLATTAIGAYWTAVSPDTGVHAVLERLRQIEPKILFADNASTYNEKVHDTHGKVKEVVEQLPSLELVIIFEAVKGHTFDLTSIKPQAGRVSAYNDLLSTIREPTAPLRFESLDPEHPVYILYSSGTTGAPKPIVHGALGTLLQHKKEHVLHSDIRPGDRLFYYTTTTWMMWHWLVSALASGATIIVYDGSPFRPLDPEGGKGEMAMPRIIDELEITHFGTSAKYLSMLEQASLNPRQHPHRPASLRTLRAIFSTASPLAPSTFEYVYSSFHPDIMLGSITGGTDILSLFGASCPILPVHKGEIQCRGLGMAVSIVDYAGNDISSTNEPGDLVCTKPFPVQPVMFWPPGPIGSDKYRKSYFDAFGPSIWHHGDFARLNPHTGGLVMLGRSDGVLKPAGVRFGSAEIYNVILKHFADEVEDSLCIGRRREGIDTDETVVLFVKLTSPSTPISQDLVARIQGAIRKELSPRHVPGIVDACPEIPVTSNGKKVENAVKQILCGLNIKTGASVANASCLDWYRDWAAKHP</sequence>
<keyword evidence="4" id="KW-0067">ATP-binding</keyword>
<dbReference type="GO" id="GO:0005524">
    <property type="term" value="F:ATP binding"/>
    <property type="evidence" value="ECO:0007669"/>
    <property type="project" value="UniProtKB-KW"/>
</dbReference>
<comment type="caution">
    <text evidence="6">The sequence shown here is derived from an EMBL/GenBank/DDBJ whole genome shotgun (WGS) entry which is preliminary data.</text>
</comment>
<keyword evidence="2" id="KW-0436">Ligase</keyword>
<gene>
    <name evidence="6" type="ORF">C8Q69DRAFT_473978</name>
</gene>
<dbReference type="VEuPathDB" id="FungiDB:C8Q69DRAFT_473978"/>
<dbReference type="AlphaFoldDB" id="A0A443HNX8"/>
<dbReference type="GO" id="GO:0006629">
    <property type="term" value="P:lipid metabolic process"/>
    <property type="evidence" value="ECO:0007669"/>
    <property type="project" value="InterPro"/>
</dbReference>
<dbReference type="PANTHER" id="PTHR42921">
    <property type="entry name" value="ACETOACETYL-COA SYNTHETASE"/>
    <property type="match status" value="1"/>
</dbReference>
<keyword evidence="3" id="KW-0547">Nucleotide-binding</keyword>
<dbReference type="InterPro" id="IPR005914">
    <property type="entry name" value="Acac_CoA_synth"/>
</dbReference>
<dbReference type="GeneID" id="39600371"/>
<keyword evidence="7" id="KW-1185">Reference proteome</keyword>
<dbReference type="PROSITE" id="PS00455">
    <property type="entry name" value="AMP_BINDING"/>
    <property type="match status" value="1"/>
</dbReference>
<dbReference type="InterPro" id="IPR045851">
    <property type="entry name" value="AMP-bd_C_sf"/>
</dbReference>
<comment type="similarity">
    <text evidence="1">Belongs to the ATP-dependent AMP-binding enzyme family.</text>
</comment>